<keyword evidence="2" id="KW-0812">Transmembrane</keyword>
<protein>
    <submittedName>
        <fullName evidence="3">Uncharacterized protein</fullName>
    </submittedName>
</protein>
<gene>
    <name evidence="3" type="ORF">HPB51_019927</name>
</gene>
<keyword evidence="2" id="KW-1133">Transmembrane helix</keyword>
<keyword evidence="4" id="KW-1185">Reference proteome</keyword>
<evidence type="ECO:0000256" key="1">
    <source>
        <dbReference type="SAM" id="MobiDB-lite"/>
    </source>
</evidence>
<feature type="transmembrane region" description="Helical" evidence="2">
    <location>
        <begin position="31"/>
        <end position="53"/>
    </location>
</feature>
<dbReference type="EMBL" id="JABSTU010000006">
    <property type="protein sequence ID" value="KAH8028838.1"/>
    <property type="molecule type" value="Genomic_DNA"/>
</dbReference>
<evidence type="ECO:0000313" key="3">
    <source>
        <dbReference type="EMBL" id="KAH8028838.1"/>
    </source>
</evidence>
<dbReference type="AlphaFoldDB" id="A0A9J6E3A4"/>
<feature type="compositionally biased region" description="Polar residues" evidence="1">
    <location>
        <begin position="109"/>
        <end position="125"/>
    </location>
</feature>
<reference evidence="3" key="2">
    <citation type="submission" date="2021-09" db="EMBL/GenBank/DDBJ databases">
        <authorList>
            <person name="Jia N."/>
            <person name="Wang J."/>
            <person name="Shi W."/>
            <person name="Du L."/>
            <person name="Sun Y."/>
            <person name="Zhan W."/>
            <person name="Jiang J."/>
            <person name="Wang Q."/>
            <person name="Zhang B."/>
            <person name="Ji P."/>
            <person name="Sakyi L.B."/>
            <person name="Cui X."/>
            <person name="Yuan T."/>
            <person name="Jiang B."/>
            <person name="Yang W."/>
            <person name="Lam T.T.-Y."/>
            <person name="Chang Q."/>
            <person name="Ding S."/>
            <person name="Wang X."/>
            <person name="Zhu J."/>
            <person name="Ruan X."/>
            <person name="Zhao L."/>
            <person name="Wei J."/>
            <person name="Que T."/>
            <person name="Du C."/>
            <person name="Cheng J."/>
            <person name="Dai P."/>
            <person name="Han X."/>
            <person name="Huang E."/>
            <person name="Gao Y."/>
            <person name="Liu J."/>
            <person name="Shao H."/>
            <person name="Ye R."/>
            <person name="Li L."/>
            <person name="Wei W."/>
            <person name="Wang X."/>
            <person name="Wang C."/>
            <person name="Huo Q."/>
            <person name="Li W."/>
            <person name="Guo W."/>
            <person name="Chen H."/>
            <person name="Chen S."/>
            <person name="Zhou L."/>
            <person name="Zhou L."/>
            <person name="Ni X."/>
            <person name="Tian J."/>
            <person name="Zhou Y."/>
            <person name="Sheng Y."/>
            <person name="Liu T."/>
            <person name="Pan Y."/>
            <person name="Xia L."/>
            <person name="Li J."/>
            <person name="Zhao F."/>
            <person name="Cao W."/>
        </authorList>
    </citation>
    <scope>NUCLEOTIDE SEQUENCE</scope>
    <source>
        <strain evidence="3">Rmic-2018</strain>
        <tissue evidence="3">Larvae</tissue>
    </source>
</reference>
<feature type="region of interest" description="Disordered" evidence="1">
    <location>
        <begin position="109"/>
        <end position="142"/>
    </location>
</feature>
<keyword evidence="2" id="KW-0472">Membrane</keyword>
<feature type="compositionally biased region" description="Polar residues" evidence="1">
    <location>
        <begin position="133"/>
        <end position="142"/>
    </location>
</feature>
<dbReference type="Proteomes" id="UP000821866">
    <property type="component" value="Chromosome 4"/>
</dbReference>
<reference evidence="3" key="1">
    <citation type="journal article" date="2020" name="Cell">
        <title>Large-Scale Comparative Analyses of Tick Genomes Elucidate Their Genetic Diversity and Vector Capacities.</title>
        <authorList>
            <consortium name="Tick Genome and Microbiome Consortium (TIGMIC)"/>
            <person name="Jia N."/>
            <person name="Wang J."/>
            <person name="Shi W."/>
            <person name="Du L."/>
            <person name="Sun Y."/>
            <person name="Zhan W."/>
            <person name="Jiang J.F."/>
            <person name="Wang Q."/>
            <person name="Zhang B."/>
            <person name="Ji P."/>
            <person name="Bell-Sakyi L."/>
            <person name="Cui X.M."/>
            <person name="Yuan T.T."/>
            <person name="Jiang B.G."/>
            <person name="Yang W.F."/>
            <person name="Lam T.T."/>
            <person name="Chang Q.C."/>
            <person name="Ding S.J."/>
            <person name="Wang X.J."/>
            <person name="Zhu J.G."/>
            <person name="Ruan X.D."/>
            <person name="Zhao L."/>
            <person name="Wei J.T."/>
            <person name="Ye R.Z."/>
            <person name="Que T.C."/>
            <person name="Du C.H."/>
            <person name="Zhou Y.H."/>
            <person name="Cheng J.X."/>
            <person name="Dai P.F."/>
            <person name="Guo W.B."/>
            <person name="Han X.H."/>
            <person name="Huang E.J."/>
            <person name="Li L.F."/>
            <person name="Wei W."/>
            <person name="Gao Y.C."/>
            <person name="Liu J.Z."/>
            <person name="Shao H.Z."/>
            <person name="Wang X."/>
            <person name="Wang C.C."/>
            <person name="Yang T.C."/>
            <person name="Huo Q.B."/>
            <person name="Li W."/>
            <person name="Chen H.Y."/>
            <person name="Chen S.E."/>
            <person name="Zhou L.G."/>
            <person name="Ni X.B."/>
            <person name="Tian J.H."/>
            <person name="Sheng Y."/>
            <person name="Liu T."/>
            <person name="Pan Y.S."/>
            <person name="Xia L.Y."/>
            <person name="Li J."/>
            <person name="Zhao F."/>
            <person name="Cao W.C."/>
        </authorList>
    </citation>
    <scope>NUCLEOTIDE SEQUENCE</scope>
    <source>
        <strain evidence="3">Rmic-2018</strain>
    </source>
</reference>
<proteinExistence type="predicted"/>
<evidence type="ECO:0000313" key="4">
    <source>
        <dbReference type="Proteomes" id="UP000821866"/>
    </source>
</evidence>
<comment type="caution">
    <text evidence="3">The sequence shown here is derived from an EMBL/GenBank/DDBJ whole genome shotgun (WGS) entry which is preliminary data.</text>
</comment>
<name>A0A9J6E3A4_RHIMP</name>
<sequence>MESCKNRCSSVGTAGELQRQTTWVFGKAASLFFLTWMLSPPILTNCSVIFRLLKSLKTSGTRRHHPRPNPTPDWPSLPLQKYQAARCRANPNAPRLHLHDAAFAQHSTPTTTDALSVSPASSGRTADTAVPPLSTSDNVTSPAPTAIQQQAAFLHSAHGPVTCNAGGVSATPSLIATQTPEPGSRNAAVALQSTVPAALPTIFASGLPAGNSESVDKLVSKSIVPSIAAVLPSITSGDNSSTGMDFTVSQVSEDNLLSPEGSWKTVSANRKTASTVRPRSKLITVGIQLPPGTLTPICLSMTCFLPS</sequence>
<organism evidence="3 4">
    <name type="scientific">Rhipicephalus microplus</name>
    <name type="common">Cattle tick</name>
    <name type="synonym">Boophilus microplus</name>
    <dbReference type="NCBI Taxonomy" id="6941"/>
    <lineage>
        <taxon>Eukaryota</taxon>
        <taxon>Metazoa</taxon>
        <taxon>Ecdysozoa</taxon>
        <taxon>Arthropoda</taxon>
        <taxon>Chelicerata</taxon>
        <taxon>Arachnida</taxon>
        <taxon>Acari</taxon>
        <taxon>Parasitiformes</taxon>
        <taxon>Ixodida</taxon>
        <taxon>Ixodoidea</taxon>
        <taxon>Ixodidae</taxon>
        <taxon>Rhipicephalinae</taxon>
        <taxon>Rhipicephalus</taxon>
        <taxon>Boophilus</taxon>
    </lineage>
</organism>
<evidence type="ECO:0000256" key="2">
    <source>
        <dbReference type="SAM" id="Phobius"/>
    </source>
</evidence>
<accession>A0A9J6E3A4</accession>